<sequence>MLVKHDQPSNGFDNVCLLVHNNDGSGSQTGLSGHQTVKVHENVLAYTLWNQRGTGSSWNNGQQIIPAPNHISRMSLNQLLEWNAHFFLHSARSVHVARDVEQFSA</sequence>
<proteinExistence type="predicted"/>
<dbReference type="EMBL" id="HBUF01016616">
    <property type="protein sequence ID" value="CAG6609952.1"/>
    <property type="molecule type" value="Transcribed_RNA"/>
</dbReference>
<dbReference type="EMBL" id="HBUF01016610">
    <property type="protein sequence ID" value="CAG6609914.1"/>
    <property type="molecule type" value="Transcribed_RNA"/>
</dbReference>
<accession>A0A8D8PQ90</accession>
<dbReference type="EMBL" id="HBUF01016611">
    <property type="protein sequence ID" value="CAG6609920.1"/>
    <property type="molecule type" value="Transcribed_RNA"/>
</dbReference>
<name>A0A8D8PQ90_9HEMI</name>
<dbReference type="EMBL" id="HBUF01016615">
    <property type="protein sequence ID" value="CAG6609946.1"/>
    <property type="molecule type" value="Transcribed_RNA"/>
</dbReference>
<dbReference type="EMBL" id="HBUF01016614">
    <property type="protein sequence ID" value="CAG6609939.1"/>
    <property type="molecule type" value="Transcribed_RNA"/>
</dbReference>
<dbReference type="AlphaFoldDB" id="A0A8D8PQ90"/>
<dbReference type="EMBL" id="HBUF01016612">
    <property type="protein sequence ID" value="CAG6609925.1"/>
    <property type="molecule type" value="Transcribed_RNA"/>
</dbReference>
<evidence type="ECO:0000313" key="1">
    <source>
        <dbReference type="EMBL" id="CAG6609925.1"/>
    </source>
</evidence>
<reference evidence="1" key="1">
    <citation type="submission" date="2021-05" db="EMBL/GenBank/DDBJ databases">
        <authorList>
            <person name="Alioto T."/>
            <person name="Alioto T."/>
            <person name="Gomez Garrido J."/>
        </authorList>
    </citation>
    <scope>NUCLEOTIDE SEQUENCE</scope>
</reference>
<dbReference type="EMBL" id="HBUF01016609">
    <property type="protein sequence ID" value="CAG6609909.1"/>
    <property type="molecule type" value="Transcribed_RNA"/>
</dbReference>
<dbReference type="EMBL" id="HBUF01016618">
    <property type="protein sequence ID" value="CAG6609963.1"/>
    <property type="molecule type" value="Transcribed_RNA"/>
</dbReference>
<dbReference type="EMBL" id="HBUF01016613">
    <property type="protein sequence ID" value="CAG6609933.1"/>
    <property type="molecule type" value="Transcribed_RNA"/>
</dbReference>
<protein>
    <submittedName>
        <fullName evidence="1">Uncharacterized protein</fullName>
    </submittedName>
</protein>
<organism evidence="1">
    <name type="scientific">Cacopsylla melanoneura</name>
    <dbReference type="NCBI Taxonomy" id="428564"/>
    <lineage>
        <taxon>Eukaryota</taxon>
        <taxon>Metazoa</taxon>
        <taxon>Ecdysozoa</taxon>
        <taxon>Arthropoda</taxon>
        <taxon>Hexapoda</taxon>
        <taxon>Insecta</taxon>
        <taxon>Pterygota</taxon>
        <taxon>Neoptera</taxon>
        <taxon>Paraneoptera</taxon>
        <taxon>Hemiptera</taxon>
        <taxon>Sternorrhyncha</taxon>
        <taxon>Psylloidea</taxon>
        <taxon>Psyllidae</taxon>
        <taxon>Psyllinae</taxon>
        <taxon>Cacopsylla</taxon>
    </lineage>
</organism>